<organism evidence="2 3">
    <name type="scientific">Aureobasidium namibiae CBS 147.97</name>
    <dbReference type="NCBI Taxonomy" id="1043004"/>
    <lineage>
        <taxon>Eukaryota</taxon>
        <taxon>Fungi</taxon>
        <taxon>Dikarya</taxon>
        <taxon>Ascomycota</taxon>
        <taxon>Pezizomycotina</taxon>
        <taxon>Dothideomycetes</taxon>
        <taxon>Dothideomycetidae</taxon>
        <taxon>Dothideales</taxon>
        <taxon>Saccotheciaceae</taxon>
        <taxon>Aureobasidium</taxon>
    </lineage>
</organism>
<dbReference type="GeneID" id="25411840"/>
<dbReference type="HOGENOM" id="CLU_1927195_0_0_1"/>
<evidence type="ECO:0000256" key="1">
    <source>
        <dbReference type="SAM" id="MobiDB-lite"/>
    </source>
</evidence>
<evidence type="ECO:0000313" key="2">
    <source>
        <dbReference type="EMBL" id="KEQ70531.1"/>
    </source>
</evidence>
<feature type="region of interest" description="Disordered" evidence="1">
    <location>
        <begin position="40"/>
        <end position="138"/>
    </location>
</feature>
<feature type="compositionally biased region" description="Polar residues" evidence="1">
    <location>
        <begin position="107"/>
        <end position="126"/>
    </location>
</feature>
<name>A0A074X7E9_9PEZI</name>
<accession>A0A074X7E9</accession>
<dbReference type="EMBL" id="KL584717">
    <property type="protein sequence ID" value="KEQ70531.1"/>
    <property type="molecule type" value="Genomic_DNA"/>
</dbReference>
<gene>
    <name evidence="2" type="ORF">M436DRAFT_53762</name>
</gene>
<dbReference type="AlphaFoldDB" id="A0A074X7E9"/>
<dbReference type="RefSeq" id="XP_013424592.1">
    <property type="nucleotide sequence ID" value="XM_013569138.1"/>
</dbReference>
<reference evidence="2 3" key="1">
    <citation type="journal article" date="2014" name="BMC Genomics">
        <title>Genome sequencing of four Aureobasidium pullulans varieties: biotechnological potential, stress tolerance, and description of new species.</title>
        <authorList>
            <person name="Gostin Ar C."/>
            <person name="Ohm R.A."/>
            <person name="Kogej T."/>
            <person name="Sonjak S."/>
            <person name="Turk M."/>
            <person name="Zajc J."/>
            <person name="Zalar P."/>
            <person name="Grube M."/>
            <person name="Sun H."/>
            <person name="Han J."/>
            <person name="Sharma A."/>
            <person name="Chiniquy J."/>
            <person name="Ngan C.Y."/>
            <person name="Lipzen A."/>
            <person name="Barry K."/>
            <person name="Grigoriev I.V."/>
            <person name="Gunde-Cimerman N."/>
        </authorList>
    </citation>
    <scope>NUCLEOTIDE SEQUENCE [LARGE SCALE GENOMIC DNA]</scope>
    <source>
        <strain evidence="2 3">CBS 147.97</strain>
    </source>
</reference>
<feature type="compositionally biased region" description="Polar residues" evidence="1">
    <location>
        <begin position="40"/>
        <end position="50"/>
    </location>
</feature>
<proteinExistence type="predicted"/>
<protein>
    <submittedName>
        <fullName evidence="2">Uncharacterized protein</fullName>
    </submittedName>
</protein>
<sequence length="138" mass="14936">MARPDAASFLAPAFSIVSSSEYSPHQSLLARSESSSILAVNRSSNLNPSGPSDRIQQPDRPKRKHSPSFSSSKQDSLRRPRPPPLSSKSSSLIPTVFIEPAPADPWSTRSLTMSSPASNTHPQQSPAADLLRQAMMQK</sequence>
<dbReference type="OrthoDB" id="10481255at2759"/>
<dbReference type="Proteomes" id="UP000027730">
    <property type="component" value="Unassembled WGS sequence"/>
</dbReference>
<evidence type="ECO:0000313" key="3">
    <source>
        <dbReference type="Proteomes" id="UP000027730"/>
    </source>
</evidence>
<keyword evidence="3" id="KW-1185">Reference proteome</keyword>